<dbReference type="RefSeq" id="WP_079910188.1">
    <property type="nucleotide sequence ID" value="NZ_BAABJG010000044.1"/>
</dbReference>
<reference evidence="2" key="1">
    <citation type="journal article" date="2019" name="Int. J. Syst. Evol. Microbiol.">
        <title>The Global Catalogue of Microorganisms (GCM) 10K type strain sequencing project: providing services to taxonomists for standard genome sequencing and annotation.</title>
        <authorList>
            <consortium name="The Broad Institute Genomics Platform"/>
            <consortium name="The Broad Institute Genome Sequencing Center for Infectious Disease"/>
            <person name="Wu L."/>
            <person name="Ma J."/>
        </authorList>
    </citation>
    <scope>NUCLEOTIDE SEQUENCE [LARGE SCALE GENOMIC DNA]</scope>
    <source>
        <strain evidence="2">CCUG 53270</strain>
    </source>
</reference>
<evidence type="ECO:0000313" key="1">
    <source>
        <dbReference type="EMBL" id="MFD1225254.1"/>
    </source>
</evidence>
<sequence length="150" mass="17346">MSRTNNNQSRWEAIESLLGMKLPGLPSDKHLEMWKDTSWVEDYVKQILEKSLPKTSTLKKAANNPSEIFETHHFIIVKMKMADNANPIVKIRTDQVKVDGISGNNPQIIRLPCHIDPRGSRASYKDGILQIKMRKKKIDQTYREISVRYL</sequence>
<comment type="caution">
    <text evidence="1">The sequence shown here is derived from an EMBL/GenBank/DDBJ whole genome shotgun (WGS) entry which is preliminary data.</text>
</comment>
<proteinExistence type="predicted"/>
<dbReference type="EMBL" id="JBHTLU010000056">
    <property type="protein sequence ID" value="MFD1225254.1"/>
    <property type="molecule type" value="Genomic_DNA"/>
</dbReference>
<keyword evidence="2" id="KW-1185">Reference proteome</keyword>
<dbReference type="Gene3D" id="2.60.40.790">
    <property type="match status" value="1"/>
</dbReference>
<accession>A0ABW3UY75</accession>
<evidence type="ECO:0000313" key="2">
    <source>
        <dbReference type="Proteomes" id="UP001597180"/>
    </source>
</evidence>
<dbReference type="Proteomes" id="UP001597180">
    <property type="component" value="Unassembled WGS sequence"/>
</dbReference>
<organism evidence="1 2">
    <name type="scientific">Paenibacillus vulneris</name>
    <dbReference type="NCBI Taxonomy" id="1133364"/>
    <lineage>
        <taxon>Bacteria</taxon>
        <taxon>Bacillati</taxon>
        <taxon>Bacillota</taxon>
        <taxon>Bacilli</taxon>
        <taxon>Bacillales</taxon>
        <taxon>Paenibacillaceae</taxon>
        <taxon>Paenibacillus</taxon>
    </lineage>
</organism>
<dbReference type="CDD" id="cd00298">
    <property type="entry name" value="ACD_sHsps_p23-like"/>
    <property type="match status" value="1"/>
</dbReference>
<dbReference type="SUPFAM" id="SSF49764">
    <property type="entry name" value="HSP20-like chaperones"/>
    <property type="match status" value="1"/>
</dbReference>
<name>A0ABW3UY75_9BACL</name>
<dbReference type="InterPro" id="IPR008978">
    <property type="entry name" value="HSP20-like_chaperone"/>
</dbReference>
<gene>
    <name evidence="1" type="ORF">ACFQ4B_34750</name>
</gene>
<protein>
    <submittedName>
        <fullName evidence="1">Hsp20/alpha crystallin family protein</fullName>
    </submittedName>
</protein>